<keyword evidence="3" id="KW-1185">Reference proteome</keyword>
<dbReference type="EMBL" id="LR824034">
    <property type="protein sequence ID" value="CAD0207072.1"/>
    <property type="molecule type" value="Genomic_DNA"/>
</dbReference>
<evidence type="ECO:0000313" key="3">
    <source>
        <dbReference type="Proteomes" id="UP001154114"/>
    </source>
</evidence>
<sequence length="210" mass="24438">MKKETTNLALNSLDYFKHKTFESGKRTNVPVAFDNNHRRYKRPDFLYLTEDSWPIESVKTTEKKPFERGRRKPHVIYDLFAMDYGHIEKAVPLAKIERTNVPVTFDNNHRGRYKRPDFLYLTEDSWPIESVKTTEKKPFEKGRRKLHVINDLFAMDYGHIEKGVPLAKIELAALALETEGIGGEKEEGAEDEILRNDDETPTAEKLTHDC</sequence>
<organism evidence="2 3">
    <name type="scientific">Chrysodeixis includens</name>
    <name type="common">Soybean looper</name>
    <name type="synonym">Pseudoplusia includens</name>
    <dbReference type="NCBI Taxonomy" id="689277"/>
    <lineage>
        <taxon>Eukaryota</taxon>
        <taxon>Metazoa</taxon>
        <taxon>Ecdysozoa</taxon>
        <taxon>Arthropoda</taxon>
        <taxon>Hexapoda</taxon>
        <taxon>Insecta</taxon>
        <taxon>Pterygota</taxon>
        <taxon>Neoptera</taxon>
        <taxon>Endopterygota</taxon>
        <taxon>Lepidoptera</taxon>
        <taxon>Glossata</taxon>
        <taxon>Ditrysia</taxon>
        <taxon>Noctuoidea</taxon>
        <taxon>Noctuidae</taxon>
        <taxon>Plusiinae</taxon>
        <taxon>Chrysodeixis</taxon>
    </lineage>
</organism>
<dbReference type="OrthoDB" id="5983986at2759"/>
<feature type="compositionally biased region" description="Basic and acidic residues" evidence="1">
    <location>
        <begin position="182"/>
        <end position="198"/>
    </location>
</feature>
<evidence type="ECO:0000313" key="2">
    <source>
        <dbReference type="EMBL" id="CAD0207072.1"/>
    </source>
</evidence>
<feature type="region of interest" description="Disordered" evidence="1">
    <location>
        <begin position="182"/>
        <end position="210"/>
    </location>
</feature>
<gene>
    <name evidence="2" type="ORF">CINC_LOCUS10050</name>
</gene>
<reference evidence="2" key="1">
    <citation type="submission" date="2021-12" db="EMBL/GenBank/DDBJ databases">
        <authorList>
            <person name="King R."/>
        </authorList>
    </citation>
    <scope>NUCLEOTIDE SEQUENCE</scope>
</reference>
<proteinExistence type="predicted"/>
<dbReference type="Proteomes" id="UP001154114">
    <property type="component" value="Chromosome 31"/>
</dbReference>
<name>A0A9N8L6G2_CHRIL</name>
<evidence type="ECO:0000256" key="1">
    <source>
        <dbReference type="SAM" id="MobiDB-lite"/>
    </source>
</evidence>
<accession>A0A9N8L6G2</accession>
<dbReference type="AlphaFoldDB" id="A0A9N8L6G2"/>
<protein>
    <submittedName>
        <fullName evidence="2">Uncharacterized protein</fullName>
    </submittedName>
</protein>